<organism evidence="1 2">
    <name type="scientific">Escherichia phage vB_EcoP_KAW1A4500</name>
    <dbReference type="NCBI Taxonomy" id="2508205"/>
    <lineage>
        <taxon>Viruses</taxon>
        <taxon>Duplodnaviria</taxon>
        <taxon>Heunggongvirae</taxon>
        <taxon>Uroviricota</taxon>
        <taxon>Caudoviricetes</taxon>
        <taxon>Autographivirales</taxon>
        <taxon>Autosignataviridae</taxon>
        <taxon>Molineuxvirinae</taxon>
        <taxon>Vectrevirus</taxon>
        <taxon>Vectrevirus KAW1A4500</taxon>
    </lineage>
</organism>
<evidence type="ECO:0000313" key="2">
    <source>
        <dbReference type="Proteomes" id="UP000309003"/>
    </source>
</evidence>
<evidence type="ECO:0000313" key="1">
    <source>
        <dbReference type="EMBL" id="QBQ76721.1"/>
    </source>
</evidence>
<keyword evidence="2" id="KW-1185">Reference proteome</keyword>
<reference evidence="1 2" key="1">
    <citation type="submission" date="2019-01" db="EMBL/GenBank/DDBJ databases">
        <title>Still something new to discover - new insights into E. coli phage diversity and taxonomy.</title>
        <authorList>
            <person name="Korf I.H.E."/>
            <person name="Adriaennsens E."/>
            <person name="Dreiseikelmann B."/>
            <person name="Kropinski A."/>
            <person name="Nimtz M."/>
            <person name="Meier-Kolthoff J.P."/>
            <person name="Rohde M."/>
            <person name="van Raaij M."/>
            <person name="Wittmann J."/>
        </authorList>
    </citation>
    <scope>NUCLEOTIDE SEQUENCE [LARGE SCALE GENOMIC DNA]</scope>
</reference>
<accession>A0A482MRU1</accession>
<proteinExistence type="predicted"/>
<gene>
    <name evidence="1" type="ORF">KAW1A4500_00015</name>
</gene>
<name>A0A482MRU1_9CAUD</name>
<protein>
    <submittedName>
        <fullName evidence="1">Uncharacterized protein</fullName>
    </submittedName>
</protein>
<dbReference type="EMBL" id="MK373773">
    <property type="protein sequence ID" value="QBQ76721.1"/>
    <property type="molecule type" value="Genomic_DNA"/>
</dbReference>
<dbReference type="Proteomes" id="UP000309003">
    <property type="component" value="Segment"/>
</dbReference>
<sequence>MEIIKSIDIGIEIVIRLSRYGFKAVKNLVFLSNVLYCNTLI</sequence>